<sequence>MLSNNRSASVVILLTLITFITIISSAYISYKDVFVLGKIYDYGSSTNQGNTAGKRVTWETYSELLRPIDLANSTTLFNSIYAALRQAGSDIHPIGLSYFAAMIPKGTLMYHAGAKDIPTGLEWLAMDHEFSYNFGMHGQRYGRNASSFKHHGPPGAGKKKPTGDNNDGSYAPPEPPKGLEWDRKHFLTFRATRDLNKLIYLDGASAAKSETGEMDTQKLLSDVIAYKMKNEDDGDDNQEEGDSGKKFVMAERLYAERICKWGKPFGLDGFIRVEVGFEVVLCDFLNGSTELVSNITIPDLSEVLGLPAPADVSKTAGWPLDDEGKLIEDELTDAQKEIMDQEDYWQSVLDEYSSMRGMDQIRAGVVHDSGDKRIQLDFRYLVTGINRTVGDIDPNNRRLLNDHFNFDQQIQLVDDLEVSLRNTGFYPYLSTDWQHVIDEIVDKFAPMIKIMDNILNTDNSGMTISQIAVKTTRYTINFVNRFTGKDNSVMIDDINSGEFGFGRQFAVYQYTSPLSDLVTDSDFLIWSSVVNVVTEVVDSIYDIHDLLMPIVTSDLGTKSTDENEIDATEAIKKSAEIISSLISNLNWIALDYKCNRKCEWDEICYTPSWGPSPMSWAQPEDNSTSFGMHYDETIGRKVVNKELRCINADFIMDYNNNRS</sequence>
<dbReference type="OrthoDB" id="10261782at2759"/>
<accession>A0A1X7R038</accession>
<reference evidence="2 3" key="1">
    <citation type="submission" date="2017-04" db="EMBL/GenBank/DDBJ databases">
        <authorList>
            <person name="Afonso C.L."/>
            <person name="Miller P.J."/>
            <person name="Scott M.A."/>
            <person name="Spackman E."/>
            <person name="Goraichik I."/>
            <person name="Dimitrov K.M."/>
            <person name="Suarez D.L."/>
            <person name="Swayne D.E."/>
        </authorList>
    </citation>
    <scope>NUCLEOTIDE SEQUENCE [LARGE SCALE GENOMIC DNA]</scope>
</reference>
<feature type="compositionally biased region" description="Basic residues" evidence="1">
    <location>
        <begin position="148"/>
        <end position="160"/>
    </location>
</feature>
<evidence type="ECO:0000313" key="3">
    <source>
        <dbReference type="Proteomes" id="UP000196158"/>
    </source>
</evidence>
<proteinExistence type="predicted"/>
<dbReference type="EMBL" id="FXLY01000003">
    <property type="protein sequence ID" value="SMN18998.1"/>
    <property type="molecule type" value="Genomic_DNA"/>
</dbReference>
<evidence type="ECO:0000256" key="1">
    <source>
        <dbReference type="SAM" id="MobiDB-lite"/>
    </source>
</evidence>
<dbReference type="InterPro" id="IPR038921">
    <property type="entry name" value="YOR389W-like"/>
</dbReference>
<organism evidence="2 3">
    <name type="scientific">Maudiozyma saulgeensis</name>
    <dbReference type="NCBI Taxonomy" id="1789683"/>
    <lineage>
        <taxon>Eukaryota</taxon>
        <taxon>Fungi</taxon>
        <taxon>Dikarya</taxon>
        <taxon>Ascomycota</taxon>
        <taxon>Saccharomycotina</taxon>
        <taxon>Saccharomycetes</taxon>
        <taxon>Saccharomycetales</taxon>
        <taxon>Saccharomycetaceae</taxon>
        <taxon>Maudiozyma</taxon>
    </lineage>
</organism>
<protein>
    <submittedName>
        <fullName evidence="2">Uncharacterized protein</fullName>
    </submittedName>
</protein>
<dbReference type="PANTHER" id="PTHR35204">
    <property type="entry name" value="YALI0A21131P"/>
    <property type="match status" value="1"/>
</dbReference>
<feature type="region of interest" description="Disordered" evidence="1">
    <location>
        <begin position="144"/>
        <end position="179"/>
    </location>
</feature>
<dbReference type="AlphaFoldDB" id="A0A1X7R038"/>
<gene>
    <name evidence="2" type="ORF">KASA_0P01276G</name>
</gene>
<dbReference type="Proteomes" id="UP000196158">
    <property type="component" value="Unassembled WGS sequence"/>
</dbReference>
<keyword evidence="3" id="KW-1185">Reference proteome</keyword>
<evidence type="ECO:0000313" key="2">
    <source>
        <dbReference type="EMBL" id="SMN18998.1"/>
    </source>
</evidence>
<dbReference type="PANTHER" id="PTHR35204:SF1">
    <property type="entry name" value="ENTEROTOXIN"/>
    <property type="match status" value="1"/>
</dbReference>
<name>A0A1X7R038_9SACH</name>